<evidence type="ECO:0000256" key="5">
    <source>
        <dbReference type="ARBA" id="ARBA00023163"/>
    </source>
</evidence>
<dbReference type="InterPro" id="IPR014001">
    <property type="entry name" value="Helicase_ATP-bd"/>
</dbReference>
<dbReference type="PANTHER" id="PTHR45766">
    <property type="entry name" value="DNA ANNEALING HELICASE AND ENDONUCLEASE ZRANB3 FAMILY MEMBER"/>
    <property type="match status" value="1"/>
</dbReference>
<dbReference type="Pfam" id="PF12137">
    <property type="entry name" value="RapA_C"/>
    <property type="match status" value="1"/>
</dbReference>
<keyword evidence="1" id="KW-0378">Hydrolase</keyword>
<evidence type="ECO:0000313" key="8">
    <source>
        <dbReference type="EMBL" id="ABC80343.1"/>
    </source>
</evidence>
<evidence type="ECO:0000256" key="4">
    <source>
        <dbReference type="ARBA" id="ARBA00023159"/>
    </source>
</evidence>
<dbReference type="GO" id="GO:0003677">
    <property type="term" value="F:DNA binding"/>
    <property type="evidence" value="ECO:0007669"/>
    <property type="project" value="UniProtKB-KW"/>
</dbReference>
<keyword evidence="4" id="KW-0010">Activator</keyword>
<dbReference type="RefSeq" id="WP_011419626.1">
    <property type="nucleotide sequence ID" value="NC_007760.1"/>
</dbReference>
<evidence type="ECO:0000313" key="9">
    <source>
        <dbReference type="Proteomes" id="UP000001935"/>
    </source>
</evidence>
<dbReference type="SMART" id="SM00490">
    <property type="entry name" value="HELICc"/>
    <property type="match status" value="1"/>
</dbReference>
<dbReference type="InterPro" id="IPR038718">
    <property type="entry name" value="SNF2-like_sf"/>
</dbReference>
<dbReference type="OrthoDB" id="18878at2"/>
<evidence type="ECO:0000259" key="6">
    <source>
        <dbReference type="PROSITE" id="PS51192"/>
    </source>
</evidence>
<dbReference type="PANTHER" id="PTHR45766:SF6">
    <property type="entry name" value="SWI_SNF-RELATED MATRIX-ASSOCIATED ACTIN-DEPENDENT REGULATOR OF CHROMATIN SUBFAMILY A-LIKE PROTEIN 1"/>
    <property type="match status" value="1"/>
</dbReference>
<dbReference type="InterPro" id="IPR049730">
    <property type="entry name" value="SNF2/RAD54-like_C"/>
</dbReference>
<dbReference type="eggNOG" id="COG0553">
    <property type="taxonomic scope" value="Bacteria"/>
</dbReference>
<dbReference type="InterPro" id="IPR022737">
    <property type="entry name" value="RapA_C"/>
</dbReference>
<dbReference type="InterPro" id="IPR027417">
    <property type="entry name" value="P-loop_NTPase"/>
</dbReference>
<sequence>MAWKAGMKVVHRAQRAWGVGVVVQVADEGRRLAVRFAGREGITVVSGRDQALVEVPADTPIEQVASGPIEALASAQPATASAFALRTRVNRLEALRRADSLGALLSSRVHVLPHQVGAAGRILSDRMPRFVLADEVGLGKTVEAGLVFAGMRQLGLAERVLVVVPEHLAFQWLAELFHKFNALFALLTPERIEALGGPEAALARSPHAIVSFEALRADPELAEAAADLPLDLVVVDEAHHLADDALHDRVAPICRASFGVLLLTATPVRLDPREYFRLLSLVEPVPSTSLDDFLARLEQHEAYAQVARDLLAGGDLAAAAERLRALAPDDLVFSKAPPALDRGALLAHLAERYGLSSRLIRNRRVKVGAFTSRALRRVDVGEGEKPKALVDLCARLARAGDKVLVFGGDLEALRGLQGGLAEAGLEALLYDDAPSLEARDRLVARFRDPEGPMLLLSGESGGEGRNFQFAHHLVCADLPASPLVLEQRIGRLDRLGQTRPVEIHVPVEPGDEAFLADLYEQEIGIFDEPVGGLDAVLASLPDELAALARKRSDRTREAFRKDLAKRVAAARKAQHEGDPLLDIRSASLPELARLVRGAFERMGEEAPDGIDGGDGAGSALEQSLITLSRWLEEELEDVCADVGRRVGMDVDTDQNVQPFEVAFTLGSGMRIEALPGMQIPDEPETFVGSFWRETAVARDELHWYATGHKLVEALLGLVRDGDAGRSAAVKREWAPRRGGLYARFEPRLATAADVAPGARVASRQASRYLDLSPIAVVVDLEAGNRVLPGAAHRLEDEIDDVQDARVGAPPPAALEAARAAAEREARLVMERRREEAVGLLLAHADAEEERLIEAAFAGGAPRERIDGALAVLRHHRDVVAKSIERVKLDLDAAALIVP</sequence>
<keyword evidence="5" id="KW-0804">Transcription</keyword>
<dbReference type="SUPFAM" id="SSF52540">
    <property type="entry name" value="P-loop containing nucleoside triphosphate hydrolases"/>
    <property type="match status" value="2"/>
</dbReference>
<dbReference type="Pfam" id="PF00271">
    <property type="entry name" value="Helicase_C"/>
    <property type="match status" value="1"/>
</dbReference>
<dbReference type="SMART" id="SM00487">
    <property type="entry name" value="DEXDc"/>
    <property type="match status" value="1"/>
</dbReference>
<dbReference type="InterPro" id="IPR000330">
    <property type="entry name" value="SNF2_N"/>
</dbReference>
<dbReference type="KEGG" id="ade:Adeh_0567"/>
<evidence type="ECO:0000256" key="1">
    <source>
        <dbReference type="ARBA" id="ARBA00022801"/>
    </source>
</evidence>
<dbReference type="HOGENOM" id="CLU_011520_0_0_7"/>
<keyword evidence="2" id="KW-0805">Transcription regulation</keyword>
<dbReference type="AlphaFoldDB" id="Q2ING2"/>
<feature type="domain" description="Helicase ATP-binding" evidence="6">
    <location>
        <begin position="121"/>
        <end position="285"/>
    </location>
</feature>
<dbReference type="Proteomes" id="UP000001935">
    <property type="component" value="Chromosome"/>
</dbReference>
<protein>
    <submittedName>
        <fullName evidence="8">RNA polymerase associated protein rapA</fullName>
    </submittedName>
</protein>
<dbReference type="InterPro" id="IPR001650">
    <property type="entry name" value="Helicase_C-like"/>
</dbReference>
<dbReference type="CDD" id="cd18793">
    <property type="entry name" value="SF2_C_SNF"/>
    <property type="match status" value="1"/>
</dbReference>
<keyword evidence="3" id="KW-0238">DNA-binding</keyword>
<dbReference type="GO" id="GO:0005524">
    <property type="term" value="F:ATP binding"/>
    <property type="evidence" value="ECO:0007669"/>
    <property type="project" value="InterPro"/>
</dbReference>
<dbReference type="Gene3D" id="3.40.50.10810">
    <property type="entry name" value="Tandem AAA-ATPase domain"/>
    <property type="match status" value="1"/>
</dbReference>
<evidence type="ECO:0000256" key="3">
    <source>
        <dbReference type="ARBA" id="ARBA00023125"/>
    </source>
</evidence>
<proteinExistence type="predicted"/>
<dbReference type="EMBL" id="CP000251">
    <property type="protein sequence ID" value="ABC80343.1"/>
    <property type="molecule type" value="Genomic_DNA"/>
</dbReference>
<dbReference type="GO" id="GO:0016817">
    <property type="term" value="F:hydrolase activity, acting on acid anhydrides"/>
    <property type="evidence" value="ECO:0007669"/>
    <property type="project" value="InterPro"/>
</dbReference>
<reference evidence="8" key="1">
    <citation type="submission" date="2006-01" db="EMBL/GenBank/DDBJ databases">
        <title>Complete sequence of Anaeromyxobacter dehalogenans 2CP-C.</title>
        <authorList>
            <consortium name="US DOE Joint Genome Institute"/>
            <person name="Copeland A."/>
            <person name="Lucas S."/>
            <person name="Lapidus A."/>
            <person name="Barry K."/>
            <person name="Detter J.C."/>
            <person name="Glavina T."/>
            <person name="Hammon N."/>
            <person name="Israni S."/>
            <person name="Pitluck S."/>
            <person name="Brettin T."/>
            <person name="Bruce D."/>
            <person name="Han C."/>
            <person name="Tapia R."/>
            <person name="Gilna P."/>
            <person name="Kiss H."/>
            <person name="Schmutz J."/>
            <person name="Larimer F."/>
            <person name="Land M."/>
            <person name="Kyrpides N."/>
            <person name="Anderson I."/>
            <person name="Sanford R.A."/>
            <person name="Ritalahti K.M."/>
            <person name="Thomas H.S."/>
            <person name="Kirby J.R."/>
            <person name="Zhulin I.B."/>
            <person name="Loeffler F.E."/>
            <person name="Richardson P."/>
        </authorList>
    </citation>
    <scope>NUCLEOTIDE SEQUENCE</scope>
    <source>
        <strain evidence="8">2CP-C</strain>
    </source>
</reference>
<evidence type="ECO:0000259" key="7">
    <source>
        <dbReference type="PROSITE" id="PS51194"/>
    </source>
</evidence>
<accession>Q2ING2</accession>
<dbReference type="STRING" id="290397.Adeh_0567"/>
<dbReference type="PROSITE" id="PS51194">
    <property type="entry name" value="HELICASE_CTER"/>
    <property type="match status" value="1"/>
</dbReference>
<evidence type="ECO:0000256" key="2">
    <source>
        <dbReference type="ARBA" id="ARBA00023015"/>
    </source>
</evidence>
<feature type="domain" description="Helicase C-terminal" evidence="7">
    <location>
        <begin position="388"/>
        <end position="548"/>
    </location>
</feature>
<organism evidence="8 9">
    <name type="scientific">Anaeromyxobacter dehalogenans (strain 2CP-C)</name>
    <dbReference type="NCBI Taxonomy" id="290397"/>
    <lineage>
        <taxon>Bacteria</taxon>
        <taxon>Pseudomonadati</taxon>
        <taxon>Myxococcota</taxon>
        <taxon>Myxococcia</taxon>
        <taxon>Myxococcales</taxon>
        <taxon>Cystobacterineae</taxon>
        <taxon>Anaeromyxobacteraceae</taxon>
        <taxon>Anaeromyxobacter</taxon>
    </lineage>
</organism>
<dbReference type="PROSITE" id="PS51192">
    <property type="entry name" value="HELICASE_ATP_BIND_1"/>
    <property type="match status" value="1"/>
</dbReference>
<dbReference type="Pfam" id="PF00176">
    <property type="entry name" value="SNF2-rel_dom"/>
    <property type="match status" value="1"/>
</dbReference>
<gene>
    <name evidence="8" type="ordered locus">Adeh_0567</name>
</gene>
<dbReference type="Gene3D" id="3.40.50.300">
    <property type="entry name" value="P-loop containing nucleotide triphosphate hydrolases"/>
    <property type="match status" value="1"/>
</dbReference>
<name>Q2ING2_ANADE</name>